<evidence type="ECO:0000313" key="1">
    <source>
        <dbReference type="EMBL" id="KAK7078354.1"/>
    </source>
</evidence>
<evidence type="ECO:0000313" key="2">
    <source>
        <dbReference type="Proteomes" id="UP001381693"/>
    </source>
</evidence>
<dbReference type="Proteomes" id="UP001381693">
    <property type="component" value="Unassembled WGS sequence"/>
</dbReference>
<name>A0AAN9A8R8_HALRR</name>
<comment type="caution">
    <text evidence="1">The sequence shown here is derived from an EMBL/GenBank/DDBJ whole genome shotgun (WGS) entry which is preliminary data.</text>
</comment>
<keyword evidence="2" id="KW-1185">Reference proteome</keyword>
<gene>
    <name evidence="1" type="ORF">SK128_023495</name>
</gene>
<reference evidence="1 2" key="1">
    <citation type="submission" date="2023-11" db="EMBL/GenBank/DDBJ databases">
        <title>Halocaridina rubra genome assembly.</title>
        <authorList>
            <person name="Smith C."/>
        </authorList>
    </citation>
    <scope>NUCLEOTIDE SEQUENCE [LARGE SCALE GENOMIC DNA]</scope>
    <source>
        <strain evidence="1">EP-1</strain>
        <tissue evidence="1">Whole</tissue>
    </source>
</reference>
<accession>A0AAN9A8R8</accession>
<organism evidence="1 2">
    <name type="scientific">Halocaridina rubra</name>
    <name type="common">Hawaiian red shrimp</name>
    <dbReference type="NCBI Taxonomy" id="373956"/>
    <lineage>
        <taxon>Eukaryota</taxon>
        <taxon>Metazoa</taxon>
        <taxon>Ecdysozoa</taxon>
        <taxon>Arthropoda</taxon>
        <taxon>Crustacea</taxon>
        <taxon>Multicrustacea</taxon>
        <taxon>Malacostraca</taxon>
        <taxon>Eumalacostraca</taxon>
        <taxon>Eucarida</taxon>
        <taxon>Decapoda</taxon>
        <taxon>Pleocyemata</taxon>
        <taxon>Caridea</taxon>
        <taxon>Atyoidea</taxon>
        <taxon>Atyidae</taxon>
        <taxon>Halocaridina</taxon>
    </lineage>
</organism>
<dbReference type="AlphaFoldDB" id="A0AAN9A8R8"/>
<protein>
    <submittedName>
        <fullName evidence="1">Uncharacterized protein</fullName>
    </submittedName>
</protein>
<proteinExistence type="predicted"/>
<sequence length="109" mass="13064">MRKSEVYAKGAKFGCHYLIVPLGLRKHLRRFYDRPSKLVVDDICLRITCPALEQQALQERRYDDQAYWRRLTQDDRSTETYQVDDFSINVVCDEMNAHLLSHTHKRKYE</sequence>
<dbReference type="EMBL" id="JAXCGZ010007878">
    <property type="protein sequence ID" value="KAK7078354.1"/>
    <property type="molecule type" value="Genomic_DNA"/>
</dbReference>